<evidence type="ECO:0000313" key="3">
    <source>
        <dbReference type="EMBL" id="CAE7936311.1"/>
    </source>
</evidence>
<dbReference type="Gene3D" id="1.10.287.110">
    <property type="entry name" value="DnaJ domain"/>
    <property type="match status" value="1"/>
</dbReference>
<dbReference type="InterPro" id="IPR036869">
    <property type="entry name" value="J_dom_sf"/>
</dbReference>
<dbReference type="GO" id="GO:0003676">
    <property type="term" value="F:nucleic acid binding"/>
    <property type="evidence" value="ECO:0007669"/>
    <property type="project" value="InterPro"/>
</dbReference>
<feature type="non-terminal residue" evidence="3">
    <location>
        <position position="1"/>
    </location>
</feature>
<dbReference type="SUPFAM" id="SSF50249">
    <property type="entry name" value="Nucleic acid-binding proteins"/>
    <property type="match status" value="1"/>
</dbReference>
<evidence type="ECO:0000313" key="4">
    <source>
        <dbReference type="Proteomes" id="UP000601435"/>
    </source>
</evidence>
<evidence type="ECO:0000256" key="1">
    <source>
        <dbReference type="SAM" id="MobiDB-lite"/>
    </source>
</evidence>
<dbReference type="Pfam" id="PF00313">
    <property type="entry name" value="CSD"/>
    <property type="match status" value="1"/>
</dbReference>
<name>A0A813C330_9DINO</name>
<protein>
    <recommendedName>
        <fullName evidence="2">CSD domain-containing protein</fullName>
    </recommendedName>
</protein>
<feature type="region of interest" description="Disordered" evidence="1">
    <location>
        <begin position="255"/>
        <end position="274"/>
    </location>
</feature>
<sequence>TERYRGMRKMTMFQRKKKCPKLKGRAGQISAFGEPLLALWQEHMKPDIEVHCKIRTYLRLNNAMEKIMKECRAETAFPEPYATNFIKYSFAMCNLHLELGKHFEEEGLKLFAPLPKLHMVLHTALLCRQLNLGLTWFSEEKMRKRPAVTVKMVSKLRAAWPTHALFSVAKHVGCPTADLADVQGRVGPQRLLVLGSEIGGRWNEAAQRLVRDLVRVRAQRAPPRATAVEEAAGPGHVVNVVMFAPYGGGPAPFPHGASFPSSGPSGSSGSGRPPALGTVLTGTVKSYSAKGFGFILCPDVDHDVYFARESLQDGLRTANIAGTVVQFVLQRGLHGKPQATCLRPLDGQIAPMAYNRGYTPEPGQGWNKGGSSFAGKGAPAFGGVPTPAFAQQFTPQPQVPARGSWPNAGVAGVASLGCMGTGPHLASHAGVAHAHAGVPGVAGVGVAGGSVPGLPGLSVSFGAPRPPVAPKRLSPHAGSRAMAGLPAKAAEQPSGSPSGKSSSASSEPESSDSSSSEKKRRKKKDKKKKGKKERSRSRKRKSKSSRKSRLCVSSSSGKEQKEEPSSEVQQAIESAKREVLQQLENLKKVEPKEQRMKEWRSLLRSWHPDKNPEKAEVATQVFQFLQKGKLLLGL</sequence>
<dbReference type="CDD" id="cd04458">
    <property type="entry name" value="CSP_CDS"/>
    <property type="match status" value="1"/>
</dbReference>
<dbReference type="Gene3D" id="2.40.50.140">
    <property type="entry name" value="Nucleic acid-binding proteins"/>
    <property type="match status" value="1"/>
</dbReference>
<comment type="caution">
    <text evidence="3">The sequence shown here is derived from an EMBL/GenBank/DDBJ whole genome shotgun (WGS) entry which is preliminary data.</text>
</comment>
<keyword evidence="4" id="KW-1185">Reference proteome</keyword>
<dbReference type="InterPro" id="IPR012340">
    <property type="entry name" value="NA-bd_OB-fold"/>
</dbReference>
<dbReference type="InterPro" id="IPR011129">
    <property type="entry name" value="CSD"/>
</dbReference>
<dbReference type="SMART" id="SM00357">
    <property type="entry name" value="CSP"/>
    <property type="match status" value="1"/>
</dbReference>
<accession>A0A813C330</accession>
<feature type="compositionally biased region" description="Basic residues" evidence="1">
    <location>
        <begin position="518"/>
        <end position="549"/>
    </location>
</feature>
<feature type="compositionally biased region" description="Low complexity" evidence="1">
    <location>
        <begin position="494"/>
        <end position="514"/>
    </location>
</feature>
<gene>
    <name evidence="3" type="ORF">SNEC2469_LOCUS32777</name>
</gene>
<dbReference type="AlphaFoldDB" id="A0A813C330"/>
<dbReference type="OrthoDB" id="446219at2759"/>
<dbReference type="EMBL" id="CAJNJA010084042">
    <property type="protein sequence ID" value="CAE7936311.1"/>
    <property type="molecule type" value="Genomic_DNA"/>
</dbReference>
<feature type="domain" description="CSD" evidence="2">
    <location>
        <begin position="279"/>
        <end position="344"/>
    </location>
</feature>
<dbReference type="PROSITE" id="PS51857">
    <property type="entry name" value="CSD_2"/>
    <property type="match status" value="1"/>
</dbReference>
<evidence type="ECO:0000259" key="2">
    <source>
        <dbReference type="PROSITE" id="PS51857"/>
    </source>
</evidence>
<dbReference type="Proteomes" id="UP000601435">
    <property type="component" value="Unassembled WGS sequence"/>
</dbReference>
<proteinExistence type="predicted"/>
<feature type="region of interest" description="Disordered" evidence="1">
    <location>
        <begin position="467"/>
        <end position="573"/>
    </location>
</feature>
<organism evidence="3 4">
    <name type="scientific">Symbiodinium necroappetens</name>
    <dbReference type="NCBI Taxonomy" id="1628268"/>
    <lineage>
        <taxon>Eukaryota</taxon>
        <taxon>Sar</taxon>
        <taxon>Alveolata</taxon>
        <taxon>Dinophyceae</taxon>
        <taxon>Suessiales</taxon>
        <taxon>Symbiodiniaceae</taxon>
        <taxon>Symbiodinium</taxon>
    </lineage>
</organism>
<reference evidence="3" key="1">
    <citation type="submission" date="2021-02" db="EMBL/GenBank/DDBJ databases">
        <authorList>
            <person name="Dougan E. K."/>
            <person name="Rhodes N."/>
            <person name="Thang M."/>
            <person name="Chan C."/>
        </authorList>
    </citation>
    <scope>NUCLEOTIDE SEQUENCE</scope>
</reference>
<dbReference type="InterPro" id="IPR002059">
    <property type="entry name" value="CSP_DNA-bd"/>
</dbReference>